<comment type="subcellular location">
    <subcellularLocation>
        <location evidence="1">Membrane</location>
        <topology evidence="1">Single-pass membrane protein</topology>
    </subcellularLocation>
</comment>
<dbReference type="KEGG" id="plal:FXN65_11890"/>
<evidence type="ECO:0000256" key="2">
    <source>
        <dbReference type="ARBA" id="ARBA00022692"/>
    </source>
</evidence>
<reference evidence="6 7" key="1">
    <citation type="submission" date="2019-08" db="EMBL/GenBank/DDBJ databases">
        <title>Whole-genome Sequencing of e-waste polymer degrading bacterium Pseudomonas sp. strain PE08.</title>
        <authorList>
            <person name="Kirdat K."/>
            <person name="Debbarma P."/>
            <person name="Narawade N."/>
            <person name="Suyal D."/>
            <person name="Thorat V."/>
            <person name="Shouche Y."/>
            <person name="Goel R."/>
            <person name="Yadav A."/>
        </authorList>
    </citation>
    <scope>NUCLEOTIDE SEQUENCE [LARGE SCALE GENOMIC DNA]</scope>
    <source>
        <strain evidence="6 7">PE08</strain>
    </source>
</reference>
<dbReference type="Pfam" id="PF04357">
    <property type="entry name" value="TamB"/>
    <property type="match status" value="1"/>
</dbReference>
<dbReference type="Proteomes" id="UP000327179">
    <property type="component" value="Chromosome"/>
</dbReference>
<dbReference type="InterPro" id="IPR007452">
    <property type="entry name" value="TamB_C"/>
</dbReference>
<organism evidence="6 7">
    <name type="scientific">Metapseudomonas lalkuanensis</name>
    <dbReference type="NCBI Taxonomy" id="2604832"/>
    <lineage>
        <taxon>Bacteria</taxon>
        <taxon>Pseudomonadati</taxon>
        <taxon>Pseudomonadota</taxon>
        <taxon>Gammaproteobacteria</taxon>
        <taxon>Pseudomonadales</taxon>
        <taxon>Pseudomonadaceae</taxon>
        <taxon>Metapseudomonas</taxon>
    </lineage>
</organism>
<evidence type="ECO:0000256" key="3">
    <source>
        <dbReference type="ARBA" id="ARBA00022989"/>
    </source>
</evidence>
<gene>
    <name evidence="6" type="ORF">FXN65_11890</name>
</gene>
<evidence type="ECO:0000259" key="5">
    <source>
        <dbReference type="Pfam" id="PF04357"/>
    </source>
</evidence>
<dbReference type="GO" id="GO:0005886">
    <property type="term" value="C:plasma membrane"/>
    <property type="evidence" value="ECO:0007669"/>
    <property type="project" value="InterPro"/>
</dbReference>
<evidence type="ECO:0000313" key="6">
    <source>
        <dbReference type="EMBL" id="QEY62740.1"/>
    </source>
</evidence>
<name>A0A5J6QJI5_9GAMM</name>
<keyword evidence="4" id="KW-0472">Membrane</keyword>
<keyword evidence="2" id="KW-0812">Transmembrane</keyword>
<dbReference type="PANTHER" id="PTHR36985">
    <property type="entry name" value="TRANSLOCATION AND ASSEMBLY MODULE SUBUNIT TAMB"/>
    <property type="match status" value="1"/>
</dbReference>
<evidence type="ECO:0000256" key="4">
    <source>
        <dbReference type="ARBA" id="ARBA00023136"/>
    </source>
</evidence>
<protein>
    <submittedName>
        <fullName evidence="6">Translocation/assembly module TamB</fullName>
    </submittedName>
</protein>
<feature type="domain" description="Translocation and assembly module TamB C-terminal" evidence="5">
    <location>
        <begin position="898"/>
        <end position="1215"/>
    </location>
</feature>
<keyword evidence="3" id="KW-1133">Transmembrane helix</keyword>
<dbReference type="RefSeq" id="WP_151133396.1">
    <property type="nucleotide sequence ID" value="NZ_CP043311.1"/>
</dbReference>
<evidence type="ECO:0000313" key="7">
    <source>
        <dbReference type="Proteomes" id="UP000327179"/>
    </source>
</evidence>
<sequence>MRRALKVGLAGLAAVLAGVVAIPAVLLFTETGGRWLLDQVPGLAVEGFDGTLGGRWSATRLSWQQDGTALKVEAPLLAWSPGCLLRRTLCIDELASDSIQLDLPATAPDEDSGPISLPELCLPLALEIGQVRVGRFVLDGDDQLQQLDLVAHWQADGLQLERLSLRRDELALELHGTLRPDGDWPLTVEGSLQLPAPGEMPWKLALKADGDLQGTLKLQADSSGYLDGRLNGELHPLAENLPASATLRADGFKASADLPETLTLNQVELSAKGDLKEGYTVQGKAGLPGDGGVVTLDLAGRVDARGADIQQLLLTGDPQQTLAVQGRVDWQQALAIDSRLQWRDFPWQRLFPQEQPPPVDMRQLDAEVRYAESRYEGRFDARLEGPAGDFSLGSPVAGDLASVTLADLQLKAGQGKAEGQVKIDFANGVGWDSQLALRDLDPSFWLAELPGALAGKLQSRGAWRDQRLELNADLDLKGQLRGQPALLQARAEGAGERWLLNALHVRLGDNRIEGRGQLDHKLSGHLDLALNRLGQLWPKLFGKAQGRLDLAGTLQAPQGKLALTGERMGQGDNRLDRLKLVAQLDAAQRGRVQVQVDGLAAGDNEFGTLTAEGSGDRVRQQLELNLKGPMLDLLLALDGKLDAGNWRGRLARGEIQAGGQDWRLEAPARLERLADGKLNFGAHCWRAGQASLCGGEQRLMPEPKLDYRLRDFPLASLARWLPEDFAWQGELNADLKLDLPASGPNGRITVDAGRGVLRLKEEDRWLDFPYQRLSLDSTLRPQRIDSQLSFQGQGLGELQLDARIDPRPANKPLSGQFRLDGLDLAVLRPFVPRVETLEGRLQGAGSLSGTLQAPYVLGNLRLADGRIGGGDLPMSFDALGLDARIAGESLELTGQWRSGEQGQGSLSGNLAWAKGIDVDLELRGSRLPLVVEPYANLEVEPDLRIGLAGERLAVTGKVQVPRGKIKVRELPPQAVKVSPDARVVGEQDEEQQPLQMAMNVDVEVGQDRLQFSGFGLTADLLGHLKVGDNLTGNGELVLKNGRYRAYGQRLDLRRARLLFAGPLDQPYLDVEAVRNVGDVTAGLRLNGRADEPSTEVFSNPAMSQEQALSYLILGRPLNSSEGDGNAVGRAALAMGLSGSAPLTSELAQRLGLKDLQLDDDGATGQITERLSIRYGLGVVDSTSVVALRYELTKRLYLEAASGLASSLDLFYKRDF</sequence>
<keyword evidence="7" id="KW-1185">Reference proteome</keyword>
<dbReference type="AlphaFoldDB" id="A0A5J6QJI5"/>
<dbReference type="PANTHER" id="PTHR36985:SF1">
    <property type="entry name" value="TRANSLOCATION AND ASSEMBLY MODULE SUBUNIT TAMB"/>
    <property type="match status" value="1"/>
</dbReference>
<dbReference type="GO" id="GO:0097347">
    <property type="term" value="C:TAM protein secretion complex"/>
    <property type="evidence" value="ECO:0007669"/>
    <property type="project" value="TreeGrafter"/>
</dbReference>
<dbReference type="EMBL" id="CP043311">
    <property type="protein sequence ID" value="QEY62740.1"/>
    <property type="molecule type" value="Genomic_DNA"/>
</dbReference>
<proteinExistence type="predicted"/>
<dbReference type="GO" id="GO:0009306">
    <property type="term" value="P:protein secretion"/>
    <property type="evidence" value="ECO:0007669"/>
    <property type="project" value="InterPro"/>
</dbReference>
<evidence type="ECO:0000256" key="1">
    <source>
        <dbReference type="ARBA" id="ARBA00004167"/>
    </source>
</evidence>
<accession>A0A5J6QJI5</accession>